<proteinExistence type="predicted"/>
<evidence type="ECO:0000313" key="2">
    <source>
        <dbReference type="EMBL" id="MBF8737329.1"/>
    </source>
</evidence>
<name>A0A1L5PYP7_PSEPU</name>
<dbReference type="PROSITE" id="PS51257">
    <property type="entry name" value="PROKAR_LIPOPROTEIN"/>
    <property type="match status" value="1"/>
</dbReference>
<dbReference type="Proteomes" id="UP000639504">
    <property type="component" value="Unassembled WGS sequence"/>
</dbReference>
<dbReference type="EMBL" id="JADLKB010000021">
    <property type="protein sequence ID" value="MBF8737329.1"/>
    <property type="molecule type" value="Genomic_DNA"/>
</dbReference>
<gene>
    <name evidence="1" type="ORF">BL240_28635</name>
    <name evidence="2" type="ORF">IR015_18135</name>
</gene>
<evidence type="ECO:0000313" key="1">
    <source>
        <dbReference type="EMBL" id="APO85205.1"/>
    </source>
</evidence>
<organism evidence="1 3">
    <name type="scientific">Pseudomonas putida</name>
    <name type="common">Arthrobacter siderocapsulatus</name>
    <dbReference type="NCBI Taxonomy" id="303"/>
    <lineage>
        <taxon>Bacteria</taxon>
        <taxon>Pseudomonadati</taxon>
        <taxon>Pseudomonadota</taxon>
        <taxon>Gammaproteobacteria</taxon>
        <taxon>Pseudomonadales</taxon>
        <taxon>Pseudomonadaceae</taxon>
        <taxon>Pseudomonas</taxon>
    </lineage>
</organism>
<dbReference type="Proteomes" id="UP000185146">
    <property type="component" value="Chromosome"/>
</dbReference>
<reference evidence="1 3" key="1">
    <citation type="submission" date="2016-12" db="EMBL/GenBank/DDBJ databases">
        <title>Draft Genome Sequence of Mercury Resistant Pseudomonas DRA525.</title>
        <authorList>
            <person name="Drace K.M."/>
        </authorList>
    </citation>
    <scope>NUCLEOTIDE SEQUENCE [LARGE SCALE GENOMIC DNA]</scope>
    <source>
        <strain evidence="1 3">DRA525</strain>
    </source>
</reference>
<accession>A0A1L5PYP7</accession>
<dbReference type="RefSeq" id="WP_015268455.1">
    <property type="nucleotide sequence ID" value="NZ_BSKK01000008.1"/>
</dbReference>
<sequence>MRALLVTGSLLLISACSTLPDPDPNQAWIDLTPYDNTSLHAVQVDERDWADSRYFEVQPGSHELTVRYQFPVTPSNIGPVEEPLWRDCQVKLTFKDFSAGQRYQLQAGSIGFRPWIKLYDHQQKLVGQGLPAGCQRT</sequence>
<reference evidence="2" key="2">
    <citation type="submission" date="2020-10" db="EMBL/GenBank/DDBJ databases">
        <title>Genome sequences of Pseudomonas isolates.</title>
        <authorList>
            <person name="Wessels L."/>
            <person name="Reich F."/>
            <person name="Hammerl J."/>
        </authorList>
    </citation>
    <scope>NUCLEOTIDE SEQUENCE</scope>
    <source>
        <strain evidence="2">20-MO00640-0</strain>
    </source>
</reference>
<dbReference type="GeneID" id="92663294"/>
<evidence type="ECO:0008006" key="4">
    <source>
        <dbReference type="Google" id="ProtNLM"/>
    </source>
</evidence>
<protein>
    <recommendedName>
        <fullName evidence="4">Lipoprotein</fullName>
    </recommendedName>
</protein>
<dbReference type="EMBL" id="CP018743">
    <property type="protein sequence ID" value="APO85205.1"/>
    <property type="molecule type" value="Genomic_DNA"/>
</dbReference>
<dbReference type="AlphaFoldDB" id="A0A1L5PYP7"/>
<evidence type="ECO:0000313" key="3">
    <source>
        <dbReference type="Proteomes" id="UP000185146"/>
    </source>
</evidence>